<name>A0A182Q9S0_9DIPT</name>
<accession>A0A182Q9S0</accession>
<keyword evidence="3" id="KW-1185">Reference proteome</keyword>
<feature type="region of interest" description="Disordered" evidence="1">
    <location>
        <begin position="293"/>
        <end position="325"/>
    </location>
</feature>
<evidence type="ECO:0000313" key="3">
    <source>
        <dbReference type="Proteomes" id="UP000075886"/>
    </source>
</evidence>
<proteinExistence type="predicted"/>
<dbReference type="VEuPathDB" id="VectorBase:AFAF005867"/>
<dbReference type="AlphaFoldDB" id="A0A182Q9S0"/>
<dbReference type="Proteomes" id="UP000075886">
    <property type="component" value="Unassembled WGS sequence"/>
</dbReference>
<protein>
    <submittedName>
        <fullName evidence="2">Uncharacterized protein</fullName>
    </submittedName>
</protein>
<dbReference type="EnsemblMetazoa" id="AFAF005867-RA">
    <property type="protein sequence ID" value="AFAF005867-PA"/>
    <property type="gene ID" value="AFAF005867"/>
</dbReference>
<sequence>MMLGVAIIVEAGRTAHAIERRALLGDGLTQGETELLTGITDDATTTTTTRTATYHTVTVRIQTHDTTTEHRVLFVDDDDLLRGRGCDHLPGYGAVPRTLLLRLAVRYTGHYELAAVATADDARTTVGRTFTLDDHAAIAGARGAYNKQCCLPACAVWDEEFIEAMIAIGRQMNGIYRSIVNAIPNGLPTGKPPVGVRGWASTGEEAEAQMAAAAVDAESCTGVATAPIVLAKFLRRWISSFFHCGMTFGSRAPPLPPPTDDPADGCCDGTATEPPTGLLLHPRLISGERVVGGRLNHNKKGPTTALAVNHDRKSRPSKRTADVIR</sequence>
<evidence type="ECO:0000313" key="2">
    <source>
        <dbReference type="EnsemblMetazoa" id="AFAF005867-PA"/>
    </source>
</evidence>
<evidence type="ECO:0000256" key="1">
    <source>
        <dbReference type="SAM" id="MobiDB-lite"/>
    </source>
</evidence>
<reference evidence="3" key="1">
    <citation type="submission" date="2014-01" db="EMBL/GenBank/DDBJ databases">
        <title>The Genome Sequence of Anopheles farauti FAR1 (V2).</title>
        <authorList>
            <consortium name="The Broad Institute Genomics Platform"/>
            <person name="Neafsey D.E."/>
            <person name="Besansky N."/>
            <person name="Howell P."/>
            <person name="Walton C."/>
            <person name="Young S.K."/>
            <person name="Zeng Q."/>
            <person name="Gargeya S."/>
            <person name="Fitzgerald M."/>
            <person name="Haas B."/>
            <person name="Abouelleil A."/>
            <person name="Allen A.W."/>
            <person name="Alvarado L."/>
            <person name="Arachchi H.M."/>
            <person name="Berlin A.M."/>
            <person name="Chapman S.B."/>
            <person name="Gainer-Dewar J."/>
            <person name="Goldberg J."/>
            <person name="Griggs A."/>
            <person name="Gujja S."/>
            <person name="Hansen M."/>
            <person name="Howarth C."/>
            <person name="Imamovic A."/>
            <person name="Ireland A."/>
            <person name="Larimer J."/>
            <person name="McCowan C."/>
            <person name="Murphy C."/>
            <person name="Pearson M."/>
            <person name="Poon T.W."/>
            <person name="Priest M."/>
            <person name="Roberts A."/>
            <person name="Saif S."/>
            <person name="Shea T."/>
            <person name="Sisk P."/>
            <person name="Sykes S."/>
            <person name="Wortman J."/>
            <person name="Nusbaum C."/>
            <person name="Birren B."/>
        </authorList>
    </citation>
    <scope>NUCLEOTIDE SEQUENCE [LARGE SCALE GENOMIC DNA]</scope>
    <source>
        <strain evidence="3">FAR1</strain>
    </source>
</reference>
<organism evidence="2 3">
    <name type="scientific">Anopheles farauti</name>
    <dbReference type="NCBI Taxonomy" id="69004"/>
    <lineage>
        <taxon>Eukaryota</taxon>
        <taxon>Metazoa</taxon>
        <taxon>Ecdysozoa</taxon>
        <taxon>Arthropoda</taxon>
        <taxon>Hexapoda</taxon>
        <taxon>Insecta</taxon>
        <taxon>Pterygota</taxon>
        <taxon>Neoptera</taxon>
        <taxon>Endopterygota</taxon>
        <taxon>Diptera</taxon>
        <taxon>Nematocera</taxon>
        <taxon>Culicoidea</taxon>
        <taxon>Culicidae</taxon>
        <taxon>Anophelinae</taxon>
        <taxon>Anopheles</taxon>
    </lineage>
</organism>
<feature type="region of interest" description="Disordered" evidence="1">
    <location>
        <begin position="253"/>
        <end position="279"/>
    </location>
</feature>
<dbReference type="EMBL" id="AXCN02000187">
    <property type="status" value="NOT_ANNOTATED_CDS"/>
    <property type="molecule type" value="Genomic_DNA"/>
</dbReference>
<reference evidence="2" key="2">
    <citation type="submission" date="2020-05" db="UniProtKB">
        <authorList>
            <consortium name="EnsemblMetazoa"/>
        </authorList>
    </citation>
    <scope>IDENTIFICATION</scope>
    <source>
        <strain evidence="2">FAR1</strain>
    </source>
</reference>